<comment type="caution">
    <text evidence="2">The sequence shown here is derived from an EMBL/GenBank/DDBJ whole genome shotgun (WGS) entry which is preliminary data.</text>
</comment>
<feature type="transmembrane region" description="Helical" evidence="1">
    <location>
        <begin position="180"/>
        <end position="200"/>
    </location>
</feature>
<dbReference type="Gene3D" id="1.20.1250.20">
    <property type="entry name" value="MFS general substrate transporter like domains"/>
    <property type="match status" value="2"/>
</dbReference>
<sequence>MTTATAPDVARDTRLQRVLVVLGIVVLAFNLRPAASSVGPLLEEIRAGVPLGDTQAGLLTTLPVVCFAVVGGAAPRLASWLGLHRVTLLGLVLLTGCLWGRGEVHQGWLFLVLSFAALAGAATANVLMPSLVKLHFPGHVGLLTAVYTTSMAIGLTASSALSVPIAGTADGGDVDYVRGLGVWAATAAIAILPWIGLIGHDLHVGRRTRSLGVAAIARTRLGWAMAGAFGLQSLQAYAMFGWFAQMCRDAGYSPEAAGVLLGIVTGASIPLSLLIPILAARLRDQRMLLTVLIACYPIGYLGFLAQPRPLGWLWALAIGVGASTFPLVLTLIGLRSRTPEGTAALSGFTQSTGYLLAAAGPFGVGVLHAMTGTWTVSVLVLLALCVPLYLCGRYATRDRFIEDEIAAQSPA</sequence>
<gene>
    <name evidence="2" type="ORF">GCM10009788_08330</name>
</gene>
<feature type="transmembrane region" description="Helical" evidence="1">
    <location>
        <begin position="256"/>
        <end position="280"/>
    </location>
</feature>
<dbReference type="InterPro" id="IPR036259">
    <property type="entry name" value="MFS_trans_sf"/>
</dbReference>
<feature type="transmembrane region" description="Helical" evidence="1">
    <location>
        <begin position="311"/>
        <end position="332"/>
    </location>
</feature>
<feature type="transmembrane region" description="Helical" evidence="1">
    <location>
        <begin position="221"/>
        <end position="244"/>
    </location>
</feature>
<evidence type="ECO:0000256" key="1">
    <source>
        <dbReference type="SAM" id="Phobius"/>
    </source>
</evidence>
<feature type="transmembrane region" description="Helical" evidence="1">
    <location>
        <begin position="373"/>
        <end position="391"/>
    </location>
</feature>
<feature type="transmembrane region" description="Helical" evidence="1">
    <location>
        <begin position="140"/>
        <end position="160"/>
    </location>
</feature>
<evidence type="ECO:0000313" key="2">
    <source>
        <dbReference type="EMBL" id="GAA1506756.1"/>
    </source>
</evidence>
<feature type="transmembrane region" description="Helical" evidence="1">
    <location>
        <begin position="18"/>
        <end position="35"/>
    </location>
</feature>
<keyword evidence="1" id="KW-0812">Transmembrane</keyword>
<dbReference type="CDD" id="cd17339">
    <property type="entry name" value="MFS_NIMT_CynX_like"/>
    <property type="match status" value="1"/>
</dbReference>
<evidence type="ECO:0000313" key="3">
    <source>
        <dbReference type="Proteomes" id="UP001500842"/>
    </source>
</evidence>
<dbReference type="InterPro" id="IPR052524">
    <property type="entry name" value="MFS_Cyanate_Porter"/>
</dbReference>
<name>A0ABN1ZXD8_9ACTN</name>
<reference evidence="2 3" key="1">
    <citation type="journal article" date="2019" name="Int. J. Syst. Evol. Microbiol.">
        <title>The Global Catalogue of Microorganisms (GCM) 10K type strain sequencing project: providing services to taxonomists for standard genome sequencing and annotation.</title>
        <authorList>
            <consortium name="The Broad Institute Genomics Platform"/>
            <consortium name="The Broad Institute Genome Sequencing Center for Infectious Disease"/>
            <person name="Wu L."/>
            <person name="Ma J."/>
        </authorList>
    </citation>
    <scope>NUCLEOTIDE SEQUENCE [LARGE SCALE GENOMIC DNA]</scope>
    <source>
        <strain evidence="2 3">JCM 14942</strain>
    </source>
</reference>
<feature type="transmembrane region" description="Helical" evidence="1">
    <location>
        <begin position="344"/>
        <end position="367"/>
    </location>
</feature>
<organism evidence="2 3">
    <name type="scientific">Nocardioides humi</name>
    <dbReference type="NCBI Taxonomy" id="449461"/>
    <lineage>
        <taxon>Bacteria</taxon>
        <taxon>Bacillati</taxon>
        <taxon>Actinomycetota</taxon>
        <taxon>Actinomycetes</taxon>
        <taxon>Propionibacteriales</taxon>
        <taxon>Nocardioidaceae</taxon>
        <taxon>Nocardioides</taxon>
    </lineage>
</organism>
<feature type="transmembrane region" description="Helical" evidence="1">
    <location>
        <begin position="108"/>
        <end position="128"/>
    </location>
</feature>
<dbReference type="RefSeq" id="WP_141005078.1">
    <property type="nucleotide sequence ID" value="NZ_BAAAOR010000007.1"/>
</dbReference>
<proteinExistence type="predicted"/>
<dbReference type="InterPro" id="IPR011701">
    <property type="entry name" value="MFS"/>
</dbReference>
<dbReference type="EMBL" id="BAAAOR010000007">
    <property type="protein sequence ID" value="GAA1506756.1"/>
    <property type="molecule type" value="Genomic_DNA"/>
</dbReference>
<feature type="transmembrane region" description="Helical" evidence="1">
    <location>
        <begin position="86"/>
        <end position="102"/>
    </location>
</feature>
<dbReference type="SUPFAM" id="SSF103473">
    <property type="entry name" value="MFS general substrate transporter"/>
    <property type="match status" value="1"/>
</dbReference>
<keyword evidence="1" id="KW-0472">Membrane</keyword>
<accession>A0ABN1ZXD8</accession>
<dbReference type="PANTHER" id="PTHR23523:SF2">
    <property type="entry name" value="2-NITROIMIDAZOLE TRANSPORTER"/>
    <property type="match status" value="1"/>
</dbReference>
<dbReference type="Pfam" id="PF07690">
    <property type="entry name" value="MFS_1"/>
    <property type="match status" value="1"/>
</dbReference>
<dbReference type="PANTHER" id="PTHR23523">
    <property type="match status" value="1"/>
</dbReference>
<protein>
    <submittedName>
        <fullName evidence="2">CynX/NimT family MFS transporter</fullName>
    </submittedName>
</protein>
<keyword evidence="3" id="KW-1185">Reference proteome</keyword>
<dbReference type="Proteomes" id="UP001500842">
    <property type="component" value="Unassembled WGS sequence"/>
</dbReference>
<feature type="transmembrane region" description="Helical" evidence="1">
    <location>
        <begin position="287"/>
        <end position="305"/>
    </location>
</feature>
<keyword evidence="1" id="KW-1133">Transmembrane helix</keyword>
<feature type="transmembrane region" description="Helical" evidence="1">
    <location>
        <begin position="55"/>
        <end position="74"/>
    </location>
</feature>